<proteinExistence type="inferred from homology"/>
<dbReference type="PIRSF" id="PIRSF001112">
    <property type="entry name" value="Epoxide_hydrolase"/>
    <property type="match status" value="1"/>
</dbReference>
<dbReference type="GO" id="GO:0097176">
    <property type="term" value="P:epoxide metabolic process"/>
    <property type="evidence" value="ECO:0007669"/>
    <property type="project" value="TreeGrafter"/>
</dbReference>
<dbReference type="InterPro" id="IPR029058">
    <property type="entry name" value="AB_hydrolase_fold"/>
</dbReference>
<protein>
    <recommendedName>
        <fullName evidence="4">Epoxide hydrolase N-terminal domain-containing protein</fullName>
    </recommendedName>
</protein>
<dbReference type="InterPro" id="IPR000639">
    <property type="entry name" value="Epox_hydrolase-like"/>
</dbReference>
<evidence type="ECO:0000313" key="5">
    <source>
        <dbReference type="EMBL" id="KKL67928.1"/>
    </source>
</evidence>
<dbReference type="SUPFAM" id="SSF53474">
    <property type="entry name" value="alpha/beta-Hydrolases"/>
    <property type="match status" value="1"/>
</dbReference>
<comment type="similarity">
    <text evidence="1">Belongs to the peptidase S33 family.</text>
</comment>
<organism evidence="5">
    <name type="scientific">marine sediment metagenome</name>
    <dbReference type="NCBI Taxonomy" id="412755"/>
    <lineage>
        <taxon>unclassified sequences</taxon>
        <taxon>metagenomes</taxon>
        <taxon>ecological metagenomes</taxon>
    </lineage>
</organism>
<accession>A0A0F9E1Q1</accession>
<dbReference type="InterPro" id="IPR016292">
    <property type="entry name" value="Epoxide_hydrolase"/>
</dbReference>
<dbReference type="Pfam" id="PF06441">
    <property type="entry name" value="EHN"/>
    <property type="match status" value="1"/>
</dbReference>
<dbReference type="PRINTS" id="PR00412">
    <property type="entry name" value="EPOXHYDRLASE"/>
</dbReference>
<dbReference type="AlphaFoldDB" id="A0A0F9E1Q1"/>
<dbReference type="GO" id="GO:0004301">
    <property type="term" value="F:epoxide hydrolase activity"/>
    <property type="evidence" value="ECO:0007669"/>
    <property type="project" value="TreeGrafter"/>
</dbReference>
<dbReference type="PANTHER" id="PTHR21661">
    <property type="entry name" value="EPOXIDE HYDROLASE 1-RELATED"/>
    <property type="match status" value="1"/>
</dbReference>
<evidence type="ECO:0000259" key="4">
    <source>
        <dbReference type="Pfam" id="PF06441"/>
    </source>
</evidence>
<comment type="caution">
    <text evidence="5">The sequence shown here is derived from an EMBL/GenBank/DDBJ whole genome shotgun (WGS) entry which is preliminary data.</text>
</comment>
<gene>
    <name evidence="5" type="ORF">LCGC14_2130080</name>
</gene>
<evidence type="ECO:0000256" key="1">
    <source>
        <dbReference type="ARBA" id="ARBA00010088"/>
    </source>
</evidence>
<keyword evidence="3" id="KW-0378">Hydrolase</keyword>
<keyword evidence="2" id="KW-0058">Aromatic hydrocarbons catabolism</keyword>
<evidence type="ECO:0000256" key="3">
    <source>
        <dbReference type="ARBA" id="ARBA00022801"/>
    </source>
</evidence>
<sequence>MIKPFSANISEEILDDLKNRIKNTRWPDEIANSNWIYGTNLSFMKELSNYWLYEFNWRKVEAKINSFPNFIATIDGYDIHFIHVKGKGKKNIPLIITHGWPGSFIEMLKLVPMLINDEEISFDLVIPSIIGFGYSGKSQVEGCNSEFVAHLWHKLMIELGYEKYGAQGGDIGSGVSSWLALKYPENVTGLHLNYISGSYKPFLKDGDQLTGEVVAFQKYVLDWASKEAAYSYIQSTKPITLAFGLNDSPVGLCAWIIEKFNSWSDNHGEINSVFTKDELLANVTLYWITQTIHSSIRMYNEKSKHPLQFGENDFIKIPVAFAKFPKELPTPPRSYIEKSFNITHWTEMHAGGHFAGMEQPDLLVKDIKNFFKELAI</sequence>
<feature type="domain" description="Epoxide hydrolase N-terminal" evidence="4">
    <location>
        <begin position="2"/>
        <end position="107"/>
    </location>
</feature>
<evidence type="ECO:0000256" key="2">
    <source>
        <dbReference type="ARBA" id="ARBA00022797"/>
    </source>
</evidence>
<reference evidence="5" key="1">
    <citation type="journal article" date="2015" name="Nature">
        <title>Complex archaea that bridge the gap between prokaryotes and eukaryotes.</title>
        <authorList>
            <person name="Spang A."/>
            <person name="Saw J.H."/>
            <person name="Jorgensen S.L."/>
            <person name="Zaremba-Niedzwiedzka K."/>
            <person name="Martijn J."/>
            <person name="Lind A.E."/>
            <person name="van Eijk R."/>
            <person name="Schleper C."/>
            <person name="Guy L."/>
            <person name="Ettema T.J."/>
        </authorList>
    </citation>
    <scope>NUCLEOTIDE SEQUENCE</scope>
</reference>
<dbReference type="Gene3D" id="3.40.50.1820">
    <property type="entry name" value="alpha/beta hydrolase"/>
    <property type="match status" value="1"/>
</dbReference>
<name>A0A0F9E1Q1_9ZZZZ</name>
<dbReference type="InterPro" id="IPR010497">
    <property type="entry name" value="Epoxide_hydro_N"/>
</dbReference>
<dbReference type="EMBL" id="LAZR01026697">
    <property type="protein sequence ID" value="KKL67928.1"/>
    <property type="molecule type" value="Genomic_DNA"/>
</dbReference>
<dbReference type="PANTHER" id="PTHR21661:SF35">
    <property type="entry name" value="EPOXIDE HYDROLASE"/>
    <property type="match status" value="1"/>
</dbReference>